<evidence type="ECO:0000313" key="1">
    <source>
        <dbReference type="EMBL" id="RRT32544.1"/>
    </source>
</evidence>
<dbReference type="AlphaFoldDB" id="A0A426WZ95"/>
<comment type="caution">
    <text evidence="1">The sequence shown here is derived from an EMBL/GenBank/DDBJ whole genome shotgun (WGS) entry which is preliminary data.</text>
</comment>
<accession>A0A426WZ95</accession>
<sequence>MHSHRSQPSSQPHSRCHPSSAIATSHLCHPSSSLFSIVDHHLPLLLNHSRSHPLLGRCSTRAQPPSSSVAPSPPTAGRCLLFPCHYCLPHLPHIQRYCCCSLQRYCCCSLQHCPTTSAQPPMPSLLTHLPPPLLPCFLLPLRTAAAFLLNRSLTCHVVASLSLAAALTAANHLCHPNADTDSLVAVKSYYIYDICL</sequence>
<name>A0A426WZ95_ENSVE</name>
<protein>
    <submittedName>
        <fullName evidence="1">Uncharacterized protein</fullName>
    </submittedName>
</protein>
<organism evidence="1 2">
    <name type="scientific">Ensete ventricosum</name>
    <name type="common">Abyssinian banana</name>
    <name type="synonym">Musa ensete</name>
    <dbReference type="NCBI Taxonomy" id="4639"/>
    <lineage>
        <taxon>Eukaryota</taxon>
        <taxon>Viridiplantae</taxon>
        <taxon>Streptophyta</taxon>
        <taxon>Embryophyta</taxon>
        <taxon>Tracheophyta</taxon>
        <taxon>Spermatophyta</taxon>
        <taxon>Magnoliopsida</taxon>
        <taxon>Liliopsida</taxon>
        <taxon>Zingiberales</taxon>
        <taxon>Musaceae</taxon>
        <taxon>Ensete</taxon>
    </lineage>
</organism>
<dbReference type="Proteomes" id="UP000287651">
    <property type="component" value="Unassembled WGS sequence"/>
</dbReference>
<dbReference type="EMBL" id="AMZH03031579">
    <property type="protein sequence ID" value="RRT32544.1"/>
    <property type="molecule type" value="Genomic_DNA"/>
</dbReference>
<gene>
    <name evidence="1" type="ORF">B296_00049326</name>
</gene>
<evidence type="ECO:0000313" key="2">
    <source>
        <dbReference type="Proteomes" id="UP000287651"/>
    </source>
</evidence>
<reference evidence="1 2" key="1">
    <citation type="journal article" date="2014" name="Agronomy (Basel)">
        <title>A Draft Genome Sequence for Ensete ventricosum, the Drought-Tolerant Tree Against Hunger.</title>
        <authorList>
            <person name="Harrison J."/>
            <person name="Moore K.A."/>
            <person name="Paszkiewicz K."/>
            <person name="Jones T."/>
            <person name="Grant M."/>
            <person name="Ambacheew D."/>
            <person name="Muzemil S."/>
            <person name="Studholme D.J."/>
        </authorList>
    </citation>
    <scope>NUCLEOTIDE SEQUENCE [LARGE SCALE GENOMIC DNA]</scope>
</reference>
<proteinExistence type="predicted"/>